<dbReference type="Proteomes" id="UP000887564">
    <property type="component" value="Unplaced"/>
</dbReference>
<name>A0A914RYN9_PAREQ</name>
<protein>
    <submittedName>
        <fullName evidence="2">Uncharacterized protein</fullName>
    </submittedName>
</protein>
<dbReference type="WBParaSite" id="PEQ_0001127701-mRNA-1">
    <property type="protein sequence ID" value="PEQ_0001127701-mRNA-1"/>
    <property type="gene ID" value="PEQ_0001127701"/>
</dbReference>
<sequence length="198" mass="22489">MVSDSADSDLEMDGEIFSVSAAHSGRFACAYLPENVIVSSITSANSIKVGVFECESSGGVEWLREDTLVIDNKSFIEQQANAQDDGLREGFETREEGWPPAGISSRTRRFSRRISNKSCIGTHCLFVLRRYFARKICFDSLCIACLCMSYLNDLLQRFWDYYHKDTSLNGAQVADFKYRDCFKVSTRYVHRQVLVLGR</sequence>
<reference evidence="2" key="1">
    <citation type="submission" date="2022-11" db="UniProtKB">
        <authorList>
            <consortium name="WormBaseParasite"/>
        </authorList>
    </citation>
    <scope>IDENTIFICATION</scope>
</reference>
<proteinExistence type="predicted"/>
<organism evidence="1 2">
    <name type="scientific">Parascaris equorum</name>
    <name type="common">Equine roundworm</name>
    <dbReference type="NCBI Taxonomy" id="6256"/>
    <lineage>
        <taxon>Eukaryota</taxon>
        <taxon>Metazoa</taxon>
        <taxon>Ecdysozoa</taxon>
        <taxon>Nematoda</taxon>
        <taxon>Chromadorea</taxon>
        <taxon>Rhabditida</taxon>
        <taxon>Spirurina</taxon>
        <taxon>Ascaridomorpha</taxon>
        <taxon>Ascaridoidea</taxon>
        <taxon>Ascarididae</taxon>
        <taxon>Parascaris</taxon>
    </lineage>
</organism>
<evidence type="ECO:0000313" key="1">
    <source>
        <dbReference type="Proteomes" id="UP000887564"/>
    </source>
</evidence>
<keyword evidence="1" id="KW-1185">Reference proteome</keyword>
<dbReference type="AlphaFoldDB" id="A0A914RYN9"/>
<accession>A0A914RYN9</accession>
<evidence type="ECO:0000313" key="2">
    <source>
        <dbReference type="WBParaSite" id="PEQ_0001127701-mRNA-1"/>
    </source>
</evidence>